<evidence type="ECO:0000259" key="2">
    <source>
        <dbReference type="Pfam" id="PF23572"/>
    </source>
</evidence>
<feature type="domain" description="GH3 middle" evidence="1">
    <location>
        <begin position="310"/>
        <end position="383"/>
    </location>
</feature>
<dbReference type="GO" id="GO:0016881">
    <property type="term" value="F:acid-amino acid ligase activity"/>
    <property type="evidence" value="ECO:0007669"/>
    <property type="project" value="TreeGrafter"/>
</dbReference>
<accession>A0A1J5SNA6</accession>
<name>A0A1J5SNA6_9ZZZZ</name>
<dbReference type="PANTHER" id="PTHR31901:SF9">
    <property type="entry name" value="GH3 DOMAIN-CONTAINING PROTEIN"/>
    <property type="match status" value="1"/>
</dbReference>
<dbReference type="PANTHER" id="PTHR31901">
    <property type="entry name" value="GH3 DOMAIN-CONTAINING PROTEIN"/>
    <property type="match status" value="1"/>
</dbReference>
<dbReference type="GO" id="GO:0005737">
    <property type="term" value="C:cytoplasm"/>
    <property type="evidence" value="ECO:0007669"/>
    <property type="project" value="TreeGrafter"/>
</dbReference>
<dbReference type="Pfam" id="PF23572">
    <property type="entry name" value="GH3_C"/>
    <property type="match status" value="1"/>
</dbReference>
<proteinExistence type="predicted"/>
<gene>
    <name evidence="3" type="ORF">GALL_164520</name>
</gene>
<reference evidence="3" key="1">
    <citation type="submission" date="2016-10" db="EMBL/GenBank/DDBJ databases">
        <title>Sequence of Gallionella enrichment culture.</title>
        <authorList>
            <person name="Poehlein A."/>
            <person name="Muehling M."/>
            <person name="Daniel R."/>
        </authorList>
    </citation>
    <scope>NUCLEOTIDE SEQUENCE</scope>
</reference>
<organism evidence="3">
    <name type="scientific">mine drainage metagenome</name>
    <dbReference type="NCBI Taxonomy" id="410659"/>
    <lineage>
        <taxon>unclassified sequences</taxon>
        <taxon>metagenomes</taxon>
        <taxon>ecological metagenomes</taxon>
    </lineage>
</organism>
<evidence type="ECO:0000313" key="3">
    <source>
        <dbReference type="EMBL" id="OIR01550.1"/>
    </source>
</evidence>
<dbReference type="InterPro" id="IPR042099">
    <property type="entry name" value="ANL_N_sf"/>
</dbReference>
<dbReference type="EMBL" id="MLJW01000083">
    <property type="protein sequence ID" value="OIR01550.1"/>
    <property type="molecule type" value="Genomic_DNA"/>
</dbReference>
<dbReference type="Gene3D" id="3.40.50.12780">
    <property type="entry name" value="N-terminal domain of ligase-like"/>
    <property type="match status" value="1"/>
</dbReference>
<dbReference type="Pfam" id="PF23571">
    <property type="entry name" value="GH3_M"/>
    <property type="match status" value="1"/>
</dbReference>
<protein>
    <submittedName>
        <fullName evidence="3">GH3 auxin-responsive promoter</fullName>
    </submittedName>
</protein>
<dbReference type="AlphaFoldDB" id="A0A1J5SNA6"/>
<dbReference type="InterPro" id="IPR055378">
    <property type="entry name" value="GH3_C"/>
</dbReference>
<comment type="caution">
    <text evidence="3">The sequence shown here is derived from an EMBL/GenBank/DDBJ whole genome shotgun (WGS) entry which is preliminary data.</text>
</comment>
<evidence type="ECO:0000259" key="1">
    <source>
        <dbReference type="Pfam" id="PF23571"/>
    </source>
</evidence>
<sequence length="527" mass="56891">MARLRRLLAGGVGGTALAWHRRRLAAEGDGTAAQTDAFRHLVGRLAATARGRDLGIERGMSYGLFLRRVPVTDYEGIAPYVDRVRTGEADVLWPGRCDHFALSSGTTAGPTKHIPVTPEMSVHFTRAGLQSLFQLAVRRGGGRVFGGRHLFLGGSTALTSIPRARGLPTGFAGDLSGITALNMPGWVSALLYEPGLEIARMSDWPAKIRAVAARTLDRDIAVVAGIPSWLLVLAEELRRASGAAGRPAATLREIWPGLECCIHGGVPIGPFRRDLEAALGPGVGFHEVYPASEGFIAAQDESTEAGLRLMVSQGIHYEFVPLDMFDADHPEESGVHAVPLEGVREGEDYALVMTTPAGLCRYAIGDVVRFTSLNPPRLVYAGRTRLQLSAFGEHVIEKELTDALLAAVDSGRAGQFHVAPLFIDETAGRRRGRHEWWIADRLGGAEEGESLAARLDAELARANEDYAAKRQGGGLDRPVVRRVPAEVFDRWMQQNGKWGGQNKMPRCRSDRQVADALAQISSGNLIG</sequence>
<dbReference type="InterPro" id="IPR004993">
    <property type="entry name" value="GH3"/>
</dbReference>
<dbReference type="Pfam" id="PF03321">
    <property type="entry name" value="GH3"/>
    <property type="match status" value="1"/>
</dbReference>
<dbReference type="InterPro" id="IPR055377">
    <property type="entry name" value="GH3_M"/>
</dbReference>
<feature type="domain" description="GH3 C-terminal" evidence="2">
    <location>
        <begin position="424"/>
        <end position="511"/>
    </location>
</feature>